<dbReference type="SUPFAM" id="SSF54001">
    <property type="entry name" value="Cysteine proteinases"/>
    <property type="match status" value="1"/>
</dbReference>
<keyword evidence="2" id="KW-0645">Protease</keyword>
<dbReference type="EMBL" id="HBUF01225205">
    <property type="protein sequence ID" value="CAG6671109.1"/>
    <property type="molecule type" value="Transcribed_RNA"/>
</dbReference>
<dbReference type="Gene3D" id="3.90.70.10">
    <property type="entry name" value="Cysteine proteinases"/>
    <property type="match status" value="1"/>
</dbReference>
<accession>A0A8D8SJS5</accession>
<evidence type="ECO:0000256" key="2">
    <source>
        <dbReference type="RuleBase" id="RU366025"/>
    </source>
</evidence>
<feature type="domain" description="DUSP" evidence="4">
    <location>
        <begin position="497"/>
        <end position="589"/>
    </location>
</feature>
<dbReference type="GO" id="GO:0016579">
    <property type="term" value="P:protein deubiquitination"/>
    <property type="evidence" value="ECO:0007669"/>
    <property type="project" value="InterPro"/>
</dbReference>
<dbReference type="PROSITE" id="PS50235">
    <property type="entry name" value="USP_3"/>
    <property type="match status" value="1"/>
</dbReference>
<dbReference type="Pfam" id="PF06337">
    <property type="entry name" value="DUSP"/>
    <property type="match status" value="2"/>
</dbReference>
<comment type="similarity">
    <text evidence="2">Belongs to the peptidase C19 family.</text>
</comment>
<protein>
    <recommendedName>
        <fullName evidence="2">Ubiquitin carboxyl-terminal hydrolase</fullName>
        <ecNumber evidence="2">3.4.19.12</ecNumber>
    </recommendedName>
</protein>
<evidence type="ECO:0000259" key="3">
    <source>
        <dbReference type="PROSITE" id="PS50235"/>
    </source>
</evidence>
<sequence>MDSNSDTEEDVMYHRHRTSGLKGLKNLGNTCYMNAALQALSNIKPFKDFFLKCSIDAIKLDCRNNPKTSSKCPQLALAFQRFLKEMWLDKPEQCLTPADLFDYVKHTNHLFDDYMQHDSQEFLKCFIDLLHEELKVASRDNETDSIDDEDATDGEYETCDSAVSENSSLSDDNSQLLVAHSTTDHNYLNGKCVQNGNCVKSDLFNTPNRSHATIPNDLETIEIACHNVAVTPPSEVFLKMRTPEPAPPPPTPKEVKYKSIISQVFDGKISSSVRCLSCNKVSTRIENFQDLSLPLPTQDIVAQRMSNMHIQTPYMGLNLLANVFLYQFELLSYICNFLKQWLKGPVITLSDCLNAFFQDVHFRDNNKYSCENCNGLRDGVQTIKIKELPEVLCIHLKRFRHDMMFSKIQGHVSFPLGRLDLTPYLHPNCKSKVCTYDLVSVICHHGSTSGGGHYTTFSFNSARNEWYEFNDRDVTRVPVEKVMSCEAYVLFYVKDDSHIVPVRKFAQHLMMDGRAEDFYALSIQWATRFLSFGEPGPIDNSDFLCEHGNLLPEKEEKIKDLMQFVPDTMWQYLYSRFGGGPVHRGEISLCEICTQRLLDLLAPRALEEYYRVFGEVYTNVTPVRDPFELFHMSCRDNYTHIVFYVNRDWFQTWYSFALNQSYIIPGPINNSMLHTDNFLEHNFPLTYNQWQYLVSLYGGGPELCITPSRMDLVREWLGSNDFLSVADTDEDLTPSCAGTVDEDCDLNGENASKIADCMDFE</sequence>
<keyword evidence="2" id="KW-0833">Ubl conjugation pathway</keyword>
<dbReference type="InterPro" id="IPR028889">
    <property type="entry name" value="USP"/>
</dbReference>
<dbReference type="InterPro" id="IPR018200">
    <property type="entry name" value="USP_CS"/>
</dbReference>
<dbReference type="PANTHER" id="PTHR21646:SF86">
    <property type="entry name" value="UBIQUITIN CARBOXYL-TERMINAL HYDROLASE"/>
    <property type="match status" value="1"/>
</dbReference>
<dbReference type="PROSITE" id="PS51283">
    <property type="entry name" value="DUSP"/>
    <property type="match status" value="1"/>
</dbReference>
<dbReference type="PROSITE" id="PS00973">
    <property type="entry name" value="USP_2"/>
    <property type="match status" value="1"/>
</dbReference>
<dbReference type="PANTHER" id="PTHR21646">
    <property type="entry name" value="UBIQUITIN CARBOXYL-TERMINAL HYDROLASE"/>
    <property type="match status" value="1"/>
</dbReference>
<dbReference type="InterPro" id="IPR038765">
    <property type="entry name" value="Papain-like_cys_pep_sf"/>
</dbReference>
<dbReference type="InterPro" id="IPR050185">
    <property type="entry name" value="Ub_carboxyl-term_hydrolase"/>
</dbReference>
<dbReference type="SMART" id="SM00695">
    <property type="entry name" value="DUSP"/>
    <property type="match status" value="2"/>
</dbReference>
<reference evidence="5" key="1">
    <citation type="submission" date="2021-05" db="EMBL/GenBank/DDBJ databases">
        <authorList>
            <person name="Alioto T."/>
            <person name="Alioto T."/>
            <person name="Gomez Garrido J."/>
        </authorList>
    </citation>
    <scope>NUCLEOTIDE SEQUENCE</scope>
</reference>
<dbReference type="SUPFAM" id="SSF143791">
    <property type="entry name" value="DUSP-like"/>
    <property type="match status" value="2"/>
</dbReference>
<dbReference type="AlphaFoldDB" id="A0A8D8SJS5"/>
<dbReference type="GO" id="GO:0006508">
    <property type="term" value="P:proteolysis"/>
    <property type="evidence" value="ECO:0007669"/>
    <property type="project" value="UniProtKB-KW"/>
</dbReference>
<evidence type="ECO:0000256" key="1">
    <source>
        <dbReference type="ARBA" id="ARBA00000707"/>
    </source>
</evidence>
<organism evidence="5">
    <name type="scientific">Cacopsylla melanoneura</name>
    <dbReference type="NCBI Taxonomy" id="428564"/>
    <lineage>
        <taxon>Eukaryota</taxon>
        <taxon>Metazoa</taxon>
        <taxon>Ecdysozoa</taxon>
        <taxon>Arthropoda</taxon>
        <taxon>Hexapoda</taxon>
        <taxon>Insecta</taxon>
        <taxon>Pterygota</taxon>
        <taxon>Neoptera</taxon>
        <taxon>Paraneoptera</taxon>
        <taxon>Hemiptera</taxon>
        <taxon>Sternorrhyncha</taxon>
        <taxon>Psylloidea</taxon>
        <taxon>Psyllidae</taxon>
        <taxon>Psyllinae</taxon>
        <taxon>Cacopsylla</taxon>
    </lineage>
</organism>
<dbReference type="InterPro" id="IPR006615">
    <property type="entry name" value="Pept_C19_DUSP"/>
</dbReference>
<dbReference type="InterPro" id="IPR035927">
    <property type="entry name" value="DUSP-like_sf"/>
</dbReference>
<name>A0A8D8SJS5_9HEMI</name>
<keyword evidence="2" id="KW-0788">Thiol protease</keyword>
<dbReference type="CDD" id="cd02257">
    <property type="entry name" value="Peptidase_C19"/>
    <property type="match status" value="1"/>
</dbReference>
<proteinExistence type="inferred from homology"/>
<feature type="domain" description="USP" evidence="3">
    <location>
        <begin position="22"/>
        <end position="495"/>
    </location>
</feature>
<evidence type="ECO:0000259" key="4">
    <source>
        <dbReference type="PROSITE" id="PS51283"/>
    </source>
</evidence>
<dbReference type="Pfam" id="PF00443">
    <property type="entry name" value="UCH"/>
    <property type="match status" value="1"/>
</dbReference>
<dbReference type="PROSITE" id="PS00972">
    <property type="entry name" value="USP_1"/>
    <property type="match status" value="1"/>
</dbReference>
<dbReference type="GO" id="GO:0004843">
    <property type="term" value="F:cysteine-type deubiquitinase activity"/>
    <property type="evidence" value="ECO:0007669"/>
    <property type="project" value="UniProtKB-UniRule"/>
</dbReference>
<keyword evidence="2 5" id="KW-0378">Hydrolase</keyword>
<comment type="catalytic activity">
    <reaction evidence="1 2">
        <text>Thiol-dependent hydrolysis of ester, thioester, amide, peptide and isopeptide bonds formed by the C-terminal Gly of ubiquitin (a 76-residue protein attached to proteins as an intracellular targeting signal).</text>
        <dbReference type="EC" id="3.4.19.12"/>
    </reaction>
</comment>
<dbReference type="InterPro" id="IPR001394">
    <property type="entry name" value="Peptidase_C19_UCH"/>
</dbReference>
<dbReference type="EC" id="3.4.19.12" evidence="2"/>
<dbReference type="Gene3D" id="3.30.2230.10">
    <property type="entry name" value="DUSP-like"/>
    <property type="match status" value="2"/>
</dbReference>
<evidence type="ECO:0000313" key="5">
    <source>
        <dbReference type="EMBL" id="CAG6671109.1"/>
    </source>
</evidence>